<sequence length="137" mass="15826">MEAPLSDGPRLFLRSPYEVEGQRLTLMRVVFEYSVRSTKSYVISLLFPGFVFFLRPPPKPSFFLVFLCSWFMLDEGSRCFSSLSTVYRITVLVFLAANDGCVFAVDMSLGSKILWVPFLFVVLESCYPFRLYFLFFG</sequence>
<reference evidence="2 3" key="1">
    <citation type="journal article" date="2024" name="G3 (Bethesda)">
        <title>Genome assembly of Hibiscus sabdariffa L. provides insights into metabolisms of medicinal natural products.</title>
        <authorList>
            <person name="Kim T."/>
        </authorList>
    </citation>
    <scope>NUCLEOTIDE SEQUENCE [LARGE SCALE GENOMIC DNA]</scope>
    <source>
        <strain evidence="2">TK-2024</strain>
        <tissue evidence="2">Old leaves</tissue>
    </source>
</reference>
<accession>A0ABR2FC14</accession>
<dbReference type="EMBL" id="JBBPBM010000007">
    <property type="protein sequence ID" value="KAK8575885.1"/>
    <property type="molecule type" value="Genomic_DNA"/>
</dbReference>
<proteinExistence type="predicted"/>
<keyword evidence="1" id="KW-0812">Transmembrane</keyword>
<feature type="transmembrane region" description="Helical" evidence="1">
    <location>
        <begin position="85"/>
        <end position="107"/>
    </location>
</feature>
<evidence type="ECO:0000256" key="1">
    <source>
        <dbReference type="SAM" id="Phobius"/>
    </source>
</evidence>
<keyword evidence="1" id="KW-1133">Transmembrane helix</keyword>
<name>A0ABR2FC14_9ROSI</name>
<keyword evidence="1" id="KW-0472">Membrane</keyword>
<feature type="transmembrane region" description="Helical" evidence="1">
    <location>
        <begin position="113"/>
        <end position="135"/>
    </location>
</feature>
<organism evidence="2 3">
    <name type="scientific">Hibiscus sabdariffa</name>
    <name type="common">roselle</name>
    <dbReference type="NCBI Taxonomy" id="183260"/>
    <lineage>
        <taxon>Eukaryota</taxon>
        <taxon>Viridiplantae</taxon>
        <taxon>Streptophyta</taxon>
        <taxon>Embryophyta</taxon>
        <taxon>Tracheophyta</taxon>
        <taxon>Spermatophyta</taxon>
        <taxon>Magnoliopsida</taxon>
        <taxon>eudicotyledons</taxon>
        <taxon>Gunneridae</taxon>
        <taxon>Pentapetalae</taxon>
        <taxon>rosids</taxon>
        <taxon>malvids</taxon>
        <taxon>Malvales</taxon>
        <taxon>Malvaceae</taxon>
        <taxon>Malvoideae</taxon>
        <taxon>Hibiscus</taxon>
    </lineage>
</organism>
<dbReference type="Proteomes" id="UP001472677">
    <property type="component" value="Unassembled WGS sequence"/>
</dbReference>
<evidence type="ECO:0000313" key="3">
    <source>
        <dbReference type="Proteomes" id="UP001472677"/>
    </source>
</evidence>
<feature type="transmembrane region" description="Helical" evidence="1">
    <location>
        <begin position="57"/>
        <end position="73"/>
    </location>
</feature>
<gene>
    <name evidence="2" type="ORF">V6N12_063536</name>
</gene>
<comment type="caution">
    <text evidence="2">The sequence shown here is derived from an EMBL/GenBank/DDBJ whole genome shotgun (WGS) entry which is preliminary data.</text>
</comment>
<evidence type="ECO:0008006" key="4">
    <source>
        <dbReference type="Google" id="ProtNLM"/>
    </source>
</evidence>
<protein>
    <recommendedName>
        <fullName evidence="4">Transmembrane protein</fullName>
    </recommendedName>
</protein>
<evidence type="ECO:0000313" key="2">
    <source>
        <dbReference type="EMBL" id="KAK8575885.1"/>
    </source>
</evidence>
<keyword evidence="3" id="KW-1185">Reference proteome</keyword>